<dbReference type="EMBL" id="JAHDVG010000467">
    <property type="protein sequence ID" value="KAH1181878.1"/>
    <property type="molecule type" value="Genomic_DNA"/>
</dbReference>
<name>A0A9D3XL41_9SAUR</name>
<sequence>MSSLGNTGMKLPGLSILAHIQGSQSTSQILVKPHTPVSHIRMWCIYRSFLPPLKCSHVWGGTLRLVTSAQHSLGQEVKNTSQLCEEWGDLSWQDVNPLRWNLPWRSLMARTSSLHFI</sequence>
<dbReference type="Proteomes" id="UP000827986">
    <property type="component" value="Unassembled WGS sequence"/>
</dbReference>
<comment type="caution">
    <text evidence="1">The sequence shown here is derived from an EMBL/GenBank/DDBJ whole genome shotgun (WGS) entry which is preliminary data.</text>
</comment>
<keyword evidence="2" id="KW-1185">Reference proteome</keyword>
<proteinExistence type="predicted"/>
<reference evidence="1" key="1">
    <citation type="submission" date="2021-09" db="EMBL/GenBank/DDBJ databases">
        <title>The genome of Mauremys mutica provides insights into the evolution of semi-aquatic lifestyle.</title>
        <authorList>
            <person name="Gong S."/>
            <person name="Gao Y."/>
        </authorList>
    </citation>
    <scope>NUCLEOTIDE SEQUENCE</scope>
    <source>
        <strain evidence="1">MM-2020</strain>
        <tissue evidence="1">Muscle</tissue>
    </source>
</reference>
<gene>
    <name evidence="1" type="ORF">KIL84_009632</name>
</gene>
<dbReference type="AlphaFoldDB" id="A0A9D3XL41"/>
<accession>A0A9D3XL41</accession>
<evidence type="ECO:0000313" key="2">
    <source>
        <dbReference type="Proteomes" id="UP000827986"/>
    </source>
</evidence>
<organism evidence="1 2">
    <name type="scientific">Mauremys mutica</name>
    <name type="common">yellowpond turtle</name>
    <dbReference type="NCBI Taxonomy" id="74926"/>
    <lineage>
        <taxon>Eukaryota</taxon>
        <taxon>Metazoa</taxon>
        <taxon>Chordata</taxon>
        <taxon>Craniata</taxon>
        <taxon>Vertebrata</taxon>
        <taxon>Euteleostomi</taxon>
        <taxon>Archelosauria</taxon>
        <taxon>Testudinata</taxon>
        <taxon>Testudines</taxon>
        <taxon>Cryptodira</taxon>
        <taxon>Durocryptodira</taxon>
        <taxon>Testudinoidea</taxon>
        <taxon>Geoemydidae</taxon>
        <taxon>Geoemydinae</taxon>
        <taxon>Mauremys</taxon>
    </lineage>
</organism>
<protein>
    <submittedName>
        <fullName evidence="1">Uncharacterized protein</fullName>
    </submittedName>
</protein>
<evidence type="ECO:0000313" key="1">
    <source>
        <dbReference type="EMBL" id="KAH1181878.1"/>
    </source>
</evidence>